<accession>X1JDZ0</accession>
<evidence type="ECO:0000313" key="1">
    <source>
        <dbReference type="EMBL" id="GAH79745.1"/>
    </source>
</evidence>
<proteinExistence type="predicted"/>
<protein>
    <submittedName>
        <fullName evidence="1">Uncharacterized protein</fullName>
    </submittedName>
</protein>
<sequence>MGVIILRKIPVLVELPEVIKKPSRQPFWPKLKRKIKNAPGLKSFSYEIFLQKLLSRIRILSLKSENKTGSWLQRLREKSKKNKFQENDNYWEEIKKSTKNK</sequence>
<dbReference type="AlphaFoldDB" id="X1JDZ0"/>
<gene>
    <name evidence="1" type="ORF">S03H2_66320</name>
</gene>
<name>X1JDZ0_9ZZZZ</name>
<reference evidence="1" key="1">
    <citation type="journal article" date="2014" name="Front. Microbiol.">
        <title>High frequency of phylogenetically diverse reductive dehalogenase-homologous genes in deep subseafloor sedimentary metagenomes.</title>
        <authorList>
            <person name="Kawai M."/>
            <person name="Futagami T."/>
            <person name="Toyoda A."/>
            <person name="Takaki Y."/>
            <person name="Nishi S."/>
            <person name="Hori S."/>
            <person name="Arai W."/>
            <person name="Tsubouchi T."/>
            <person name="Morono Y."/>
            <person name="Uchiyama I."/>
            <person name="Ito T."/>
            <person name="Fujiyama A."/>
            <person name="Inagaki F."/>
            <person name="Takami H."/>
        </authorList>
    </citation>
    <scope>NUCLEOTIDE SEQUENCE</scope>
    <source>
        <strain evidence="1">Expedition CK06-06</strain>
    </source>
</reference>
<dbReference type="EMBL" id="BARU01043288">
    <property type="protein sequence ID" value="GAH79745.1"/>
    <property type="molecule type" value="Genomic_DNA"/>
</dbReference>
<comment type="caution">
    <text evidence="1">The sequence shown here is derived from an EMBL/GenBank/DDBJ whole genome shotgun (WGS) entry which is preliminary data.</text>
</comment>
<organism evidence="1">
    <name type="scientific">marine sediment metagenome</name>
    <dbReference type="NCBI Taxonomy" id="412755"/>
    <lineage>
        <taxon>unclassified sequences</taxon>
        <taxon>metagenomes</taxon>
        <taxon>ecological metagenomes</taxon>
    </lineage>
</organism>